<evidence type="ECO:0000313" key="1">
    <source>
        <dbReference type="EMBL" id="OLP75962.1"/>
    </source>
</evidence>
<protein>
    <submittedName>
        <fullName evidence="1">Uncharacterized protein</fullName>
    </submittedName>
</protein>
<organism evidence="1 2">
    <name type="scientific">Symbiodinium microadriaticum</name>
    <name type="common">Dinoflagellate</name>
    <name type="synonym">Zooxanthella microadriatica</name>
    <dbReference type="NCBI Taxonomy" id="2951"/>
    <lineage>
        <taxon>Eukaryota</taxon>
        <taxon>Sar</taxon>
        <taxon>Alveolata</taxon>
        <taxon>Dinophyceae</taxon>
        <taxon>Suessiales</taxon>
        <taxon>Symbiodiniaceae</taxon>
        <taxon>Symbiodinium</taxon>
    </lineage>
</organism>
<reference evidence="1 2" key="1">
    <citation type="submission" date="2016-02" db="EMBL/GenBank/DDBJ databases">
        <title>Genome analysis of coral dinoflagellate symbionts highlights evolutionary adaptations to a symbiotic lifestyle.</title>
        <authorList>
            <person name="Aranda M."/>
            <person name="Li Y."/>
            <person name="Liew Y.J."/>
            <person name="Baumgarten S."/>
            <person name="Simakov O."/>
            <person name="Wilson M."/>
            <person name="Piel J."/>
            <person name="Ashoor H."/>
            <person name="Bougouffa S."/>
            <person name="Bajic V.B."/>
            <person name="Ryu T."/>
            <person name="Ravasi T."/>
            <person name="Bayer T."/>
            <person name="Micklem G."/>
            <person name="Kim H."/>
            <person name="Bhak J."/>
            <person name="Lajeunesse T.C."/>
            <person name="Voolstra C.R."/>
        </authorList>
    </citation>
    <scope>NUCLEOTIDE SEQUENCE [LARGE SCALE GENOMIC DNA]</scope>
    <source>
        <strain evidence="1 2">CCMP2467</strain>
    </source>
</reference>
<dbReference type="OrthoDB" id="438263at2759"/>
<sequence>MELACRNLTEKPSEANLVKLLDLWSTEWKHQGRTRAVGPGAFDKYCTLGLFGHGGVCGVSNATARQAACAAVNHFLKSRFPQGAWASIAVLFNPHMGLHRDIQNMIGQPNHAIALGEFSGGRVWIEDDEGESTAWLEDKKGGRELRGRWLDMHDKPVSFEARILLYIACDIPAAPICEQDVSIVCSKTARRVEVRNQIRKLVQTPWVSSLTVGYDP</sequence>
<dbReference type="Proteomes" id="UP000186817">
    <property type="component" value="Unassembled WGS sequence"/>
</dbReference>
<keyword evidence="2" id="KW-1185">Reference proteome</keyword>
<accession>A0A1Q9BZ61</accession>
<evidence type="ECO:0000313" key="2">
    <source>
        <dbReference type="Proteomes" id="UP000186817"/>
    </source>
</evidence>
<name>A0A1Q9BZ61_SYMMI</name>
<proteinExistence type="predicted"/>
<comment type="caution">
    <text evidence="1">The sequence shown here is derived from an EMBL/GenBank/DDBJ whole genome shotgun (WGS) entry which is preliminary data.</text>
</comment>
<dbReference type="AlphaFoldDB" id="A0A1Q9BZ61"/>
<dbReference type="EMBL" id="LSRX01002194">
    <property type="protein sequence ID" value="OLP75962.1"/>
    <property type="molecule type" value="Genomic_DNA"/>
</dbReference>
<gene>
    <name evidence="1" type="ORF">AK812_SmicGene44168</name>
</gene>